<dbReference type="AlphaFoldDB" id="A0A418Q7C8"/>
<gene>
    <name evidence="1" type="ORF">D3M95_04820</name>
</gene>
<dbReference type="Proteomes" id="UP000285278">
    <property type="component" value="Unassembled WGS sequence"/>
</dbReference>
<evidence type="ECO:0000313" key="1">
    <source>
        <dbReference type="EMBL" id="RIX35196.1"/>
    </source>
</evidence>
<sequence>MTGNDDHRTYTDDEIADIVRKGIYSFPGPSYAPFDGPPPVPFAAPRQVRVMDGKRVRAVFRLVPVYDDAEGILVDEKAGIRVRLDQIEPGNAAGAGDRVARRDRPTVVIYDAEERAARRLPMLWVIYDEVRGIYRFDMRPLNEKGHRARAGHRFYARADRLARVLWTLNEDAVTVDLVRAGLERLPR</sequence>
<name>A0A418Q7C8_9CORY</name>
<accession>A0A418Q7C8</accession>
<reference evidence="1 2" key="1">
    <citation type="submission" date="2018-09" db="EMBL/GenBank/DDBJ databases">
        <title>Optimization and identification of Corynebacterium falsenii FN1-14 from fish paste.</title>
        <authorList>
            <person name="Daroonpunt R."/>
            <person name="Tanasupawat S."/>
        </authorList>
    </citation>
    <scope>NUCLEOTIDE SEQUENCE [LARGE SCALE GENOMIC DNA]</scope>
    <source>
        <strain evidence="1 2">FN1-14</strain>
    </source>
</reference>
<organism evidence="1 2">
    <name type="scientific">Corynebacterium falsenii</name>
    <dbReference type="NCBI Taxonomy" id="108486"/>
    <lineage>
        <taxon>Bacteria</taxon>
        <taxon>Bacillati</taxon>
        <taxon>Actinomycetota</taxon>
        <taxon>Actinomycetes</taxon>
        <taxon>Mycobacteriales</taxon>
        <taxon>Corynebacteriaceae</taxon>
        <taxon>Corynebacterium</taxon>
    </lineage>
</organism>
<proteinExistence type="predicted"/>
<keyword evidence="2" id="KW-1185">Reference proteome</keyword>
<protein>
    <submittedName>
        <fullName evidence="1">Uncharacterized protein</fullName>
    </submittedName>
</protein>
<evidence type="ECO:0000313" key="2">
    <source>
        <dbReference type="Proteomes" id="UP000285278"/>
    </source>
</evidence>
<comment type="caution">
    <text evidence="1">The sequence shown here is derived from an EMBL/GenBank/DDBJ whole genome shotgun (WGS) entry which is preliminary data.</text>
</comment>
<dbReference type="EMBL" id="QXJK01000004">
    <property type="protein sequence ID" value="RIX35196.1"/>
    <property type="molecule type" value="Genomic_DNA"/>
</dbReference>